<evidence type="ECO:0000313" key="2">
    <source>
        <dbReference type="Proteomes" id="UP000054630"/>
    </source>
</evidence>
<organism evidence="1 2">
    <name type="scientific">Trichinella nelsoni</name>
    <dbReference type="NCBI Taxonomy" id="6336"/>
    <lineage>
        <taxon>Eukaryota</taxon>
        <taxon>Metazoa</taxon>
        <taxon>Ecdysozoa</taxon>
        <taxon>Nematoda</taxon>
        <taxon>Enoplea</taxon>
        <taxon>Dorylaimia</taxon>
        <taxon>Trichinellida</taxon>
        <taxon>Trichinellidae</taxon>
        <taxon>Trichinella</taxon>
    </lineage>
</organism>
<dbReference type="OrthoDB" id="10472518at2759"/>
<keyword evidence="2" id="KW-1185">Reference proteome</keyword>
<protein>
    <submittedName>
        <fullName evidence="1">Uncharacterized protein</fullName>
    </submittedName>
</protein>
<reference evidence="1 2" key="1">
    <citation type="submission" date="2015-01" db="EMBL/GenBank/DDBJ databases">
        <title>Evolution of Trichinella species and genotypes.</title>
        <authorList>
            <person name="Korhonen P.K."/>
            <person name="Edoardo P."/>
            <person name="Giuseppe L.R."/>
            <person name="Gasser R.B."/>
        </authorList>
    </citation>
    <scope>NUCLEOTIDE SEQUENCE [LARGE SCALE GENOMIC DNA]</scope>
    <source>
        <strain evidence="1">ISS37</strain>
    </source>
</reference>
<sequence length="51" mass="5451">MENFSAAENKHVWGDGRGTRCNLEQLLAEAEITTSSTSAGTAVENRLTLGI</sequence>
<dbReference type="AlphaFoldDB" id="A0A0V0RPW4"/>
<name>A0A0V0RPW4_9BILA</name>
<gene>
    <name evidence="1" type="ORF">T07_6370</name>
</gene>
<accession>A0A0V0RPW4</accession>
<dbReference type="Proteomes" id="UP000054630">
    <property type="component" value="Unassembled WGS sequence"/>
</dbReference>
<dbReference type="EMBL" id="JYDL01000109">
    <property type="protein sequence ID" value="KRX16314.1"/>
    <property type="molecule type" value="Genomic_DNA"/>
</dbReference>
<evidence type="ECO:0000313" key="1">
    <source>
        <dbReference type="EMBL" id="KRX16314.1"/>
    </source>
</evidence>
<comment type="caution">
    <text evidence="1">The sequence shown here is derived from an EMBL/GenBank/DDBJ whole genome shotgun (WGS) entry which is preliminary data.</text>
</comment>
<proteinExistence type="predicted"/>